<keyword evidence="1" id="KW-0863">Zinc-finger</keyword>
<keyword evidence="1" id="KW-0862">Zinc</keyword>
<dbReference type="GO" id="GO:0003676">
    <property type="term" value="F:nucleic acid binding"/>
    <property type="evidence" value="ECO:0007669"/>
    <property type="project" value="InterPro"/>
</dbReference>
<keyword evidence="5" id="KW-1185">Reference proteome</keyword>
<name>A0AA88RNE5_9ASTE</name>
<protein>
    <recommendedName>
        <fullName evidence="3">CCHC-type domain-containing protein</fullName>
    </recommendedName>
</protein>
<evidence type="ECO:0000313" key="5">
    <source>
        <dbReference type="Proteomes" id="UP001187471"/>
    </source>
</evidence>
<feature type="compositionally biased region" description="Low complexity" evidence="2">
    <location>
        <begin position="372"/>
        <end position="383"/>
    </location>
</feature>
<dbReference type="PROSITE" id="PS50158">
    <property type="entry name" value="ZF_CCHC"/>
    <property type="match status" value="1"/>
</dbReference>
<gene>
    <name evidence="4" type="ORF">RJ640_026309</name>
</gene>
<dbReference type="CDD" id="cd09272">
    <property type="entry name" value="RNase_HI_RT_Ty1"/>
    <property type="match status" value="1"/>
</dbReference>
<sequence length="692" mass="78684">MKTLLLSDGLWSIVEKGYEIPEDESQLSSIEKDCFEANRMNDAKALSKIQNGVSSSIFPRIIGATTAKEAWETLQQEFQGDSKVITCKLQSLRREFENLKMKDSESMKDFSSRVVDIVNQMKTYGEKITDQKIVEKVLISLPEKYDDIVAIIEETKDLGTLSVQQLMGSLQSHEQRKLRHANPSFESAFQSKLAISSQQKFSRSSEFRKEPRQDGFKLRKHLPNREDDGQSQKGTNPNYSKPVCKICKRNNHTTSNCRFRGKPQCYNCKRFGHIEKNCKVEREDQANFSEEKDCEGNLFFTSQTNTKESKNTWYLDSACSNHMSGNEKMFLDMDTTVMPKASWDWKEKKEMETPYVVFPMQGKTSESHEVISQSPPSTPNSQSEAFSSNQSTPESPPRRMRRISEIYESCNFTTIEPQCFEEAEQHEKKYTKSILMKFGMASCKSVDTPLVPNEKLRLEDGGEKVEASKYRSLVGSLLYLTATRPDIMFAANLLSRYMQNPSQKHYGAAKRVLRYLQGTLDYGILYEASEESKSKLIGYTDSDWAGCLDDMKSTSGYAFSLGSGICSWGSKKQKPVAQSSAEAEYIAAAKATSQAVWLRRILEDIGEKQEEGTTLYCDNKSAIAMGKNPVSHDRTKRIAIKYHFIREAISEGIIKLEHCRTGEQLADIFTKALAKDRFCYLRESIGVVRKVH</sequence>
<dbReference type="PANTHER" id="PTHR11439:SF502">
    <property type="entry name" value="SECRETED RXLR EFFECTOR PROTEIN 161-LIKE"/>
    <property type="match status" value="1"/>
</dbReference>
<dbReference type="InterPro" id="IPR036875">
    <property type="entry name" value="Znf_CCHC_sf"/>
</dbReference>
<dbReference type="Pfam" id="PF14223">
    <property type="entry name" value="Retrotran_gag_2"/>
    <property type="match status" value="1"/>
</dbReference>
<evidence type="ECO:0000313" key="4">
    <source>
        <dbReference type="EMBL" id="KAK2982466.1"/>
    </source>
</evidence>
<evidence type="ECO:0000259" key="3">
    <source>
        <dbReference type="PROSITE" id="PS50158"/>
    </source>
</evidence>
<proteinExistence type="predicted"/>
<dbReference type="Gene3D" id="4.10.60.10">
    <property type="entry name" value="Zinc finger, CCHC-type"/>
    <property type="match status" value="1"/>
</dbReference>
<keyword evidence="1" id="KW-0479">Metal-binding</keyword>
<dbReference type="PANTHER" id="PTHR11439">
    <property type="entry name" value="GAG-POL-RELATED RETROTRANSPOSON"/>
    <property type="match status" value="1"/>
</dbReference>
<dbReference type="SUPFAM" id="SSF57756">
    <property type="entry name" value="Retrovirus zinc finger-like domains"/>
    <property type="match status" value="1"/>
</dbReference>
<dbReference type="InterPro" id="IPR043502">
    <property type="entry name" value="DNA/RNA_pol_sf"/>
</dbReference>
<feature type="compositionally biased region" description="Polar residues" evidence="2">
    <location>
        <begin position="384"/>
        <end position="393"/>
    </location>
</feature>
<dbReference type="EMBL" id="JAVXUO010001427">
    <property type="protein sequence ID" value="KAK2982466.1"/>
    <property type="molecule type" value="Genomic_DNA"/>
</dbReference>
<feature type="region of interest" description="Disordered" evidence="2">
    <location>
        <begin position="363"/>
        <end position="398"/>
    </location>
</feature>
<dbReference type="SMART" id="SM00343">
    <property type="entry name" value="ZnF_C2HC"/>
    <property type="match status" value="2"/>
</dbReference>
<feature type="region of interest" description="Disordered" evidence="2">
    <location>
        <begin position="196"/>
        <end position="237"/>
    </location>
</feature>
<evidence type="ECO:0000256" key="1">
    <source>
        <dbReference type="PROSITE-ProRule" id="PRU00047"/>
    </source>
</evidence>
<dbReference type="Proteomes" id="UP001187471">
    <property type="component" value="Unassembled WGS sequence"/>
</dbReference>
<reference evidence="4" key="1">
    <citation type="submission" date="2022-12" db="EMBL/GenBank/DDBJ databases">
        <title>Draft genome assemblies for two species of Escallonia (Escalloniales).</title>
        <authorList>
            <person name="Chanderbali A."/>
            <person name="Dervinis C."/>
            <person name="Anghel I."/>
            <person name="Soltis D."/>
            <person name="Soltis P."/>
            <person name="Zapata F."/>
        </authorList>
    </citation>
    <scope>NUCLEOTIDE SEQUENCE</scope>
    <source>
        <strain evidence="4">UCBG92.1500</strain>
        <tissue evidence="4">Leaf</tissue>
    </source>
</reference>
<feature type="domain" description="CCHC-type" evidence="3">
    <location>
        <begin position="265"/>
        <end position="279"/>
    </location>
</feature>
<accession>A0AA88RNE5</accession>
<evidence type="ECO:0000256" key="2">
    <source>
        <dbReference type="SAM" id="MobiDB-lite"/>
    </source>
</evidence>
<dbReference type="AlphaFoldDB" id="A0AA88RNE5"/>
<organism evidence="4 5">
    <name type="scientific">Escallonia rubra</name>
    <dbReference type="NCBI Taxonomy" id="112253"/>
    <lineage>
        <taxon>Eukaryota</taxon>
        <taxon>Viridiplantae</taxon>
        <taxon>Streptophyta</taxon>
        <taxon>Embryophyta</taxon>
        <taxon>Tracheophyta</taxon>
        <taxon>Spermatophyta</taxon>
        <taxon>Magnoliopsida</taxon>
        <taxon>eudicotyledons</taxon>
        <taxon>Gunneridae</taxon>
        <taxon>Pentapetalae</taxon>
        <taxon>asterids</taxon>
        <taxon>campanulids</taxon>
        <taxon>Escalloniales</taxon>
        <taxon>Escalloniaceae</taxon>
        <taxon>Escallonia</taxon>
    </lineage>
</organism>
<dbReference type="SUPFAM" id="SSF56672">
    <property type="entry name" value="DNA/RNA polymerases"/>
    <property type="match status" value="1"/>
</dbReference>
<feature type="compositionally biased region" description="Basic and acidic residues" evidence="2">
    <location>
        <begin position="203"/>
        <end position="230"/>
    </location>
</feature>
<dbReference type="GO" id="GO:0008270">
    <property type="term" value="F:zinc ion binding"/>
    <property type="evidence" value="ECO:0007669"/>
    <property type="project" value="UniProtKB-KW"/>
</dbReference>
<dbReference type="InterPro" id="IPR001878">
    <property type="entry name" value="Znf_CCHC"/>
</dbReference>
<comment type="caution">
    <text evidence="4">The sequence shown here is derived from an EMBL/GenBank/DDBJ whole genome shotgun (WGS) entry which is preliminary data.</text>
</comment>